<evidence type="ECO:0000256" key="8">
    <source>
        <dbReference type="ARBA" id="ARBA00023316"/>
    </source>
</evidence>
<dbReference type="EC" id="2.7.8.-" evidence="9"/>
<proteinExistence type="inferred from homology"/>
<dbReference type="Proteomes" id="UP001549104">
    <property type="component" value="Unassembled WGS sequence"/>
</dbReference>
<keyword evidence="3 9" id="KW-0808">Transferase</keyword>
<keyword evidence="13" id="KW-1185">Reference proteome</keyword>
<evidence type="ECO:0000256" key="10">
    <source>
        <dbReference type="SAM" id="Phobius"/>
    </source>
</evidence>
<dbReference type="NCBIfam" id="TIGR00350">
    <property type="entry name" value="lytR_cpsA_psr"/>
    <property type="match status" value="1"/>
</dbReference>
<evidence type="ECO:0000256" key="5">
    <source>
        <dbReference type="ARBA" id="ARBA00022968"/>
    </source>
</evidence>
<evidence type="ECO:0000256" key="9">
    <source>
        <dbReference type="HAMAP-Rule" id="MF_01140"/>
    </source>
</evidence>
<protein>
    <recommendedName>
        <fullName evidence="9">Polyisoprenyl-teichoic acid--peptidoglycan teichoic acid transferase TagU</fullName>
        <ecNumber evidence="9">2.7.8.-</ecNumber>
    </recommendedName>
</protein>
<dbReference type="Pfam" id="PF03816">
    <property type="entry name" value="LytR_cpsA_psr"/>
    <property type="match status" value="1"/>
</dbReference>
<sequence length="308" mass="34851">MDQINKKKKKKWPWIVGSIGVLILAVVVYGIVVFKGLTDTAKEIHEPIDRELSEKREEPVAFIKKEPFSVLVLGVDEREGDKGRSDTMIVLTVNPALKSSKMVSIPRDTYTEMVGKGVQDKINHAYAFGGIEMSMDSIEGLLDIPIDYVVQVNMESFKDIVDAVGGIKVTNPLDFKVGTYTFPKGEITLDGEKALSFVRMRYEDPRGDFGRQDRQKQVIQAVMREGASLNSLVNFKSIFGAIGKNVRTNMTFDEMIDVQSKYRDAFGKVDQLYIKEGQGKMMNGVWYYMMNDQELESIKVELKEHLKL</sequence>
<evidence type="ECO:0000313" key="12">
    <source>
        <dbReference type="EMBL" id="MET3655490.1"/>
    </source>
</evidence>
<feature type="domain" description="Cell envelope-related transcriptional attenuator" evidence="11">
    <location>
        <begin position="84"/>
        <end position="225"/>
    </location>
</feature>
<name>A0ABV2K331_SPOPS</name>
<feature type="topological domain" description="Cytoplasmic" evidence="9">
    <location>
        <begin position="1"/>
        <end position="10"/>
    </location>
</feature>
<evidence type="ECO:0000256" key="1">
    <source>
        <dbReference type="ARBA" id="ARBA00006068"/>
    </source>
</evidence>
<gene>
    <name evidence="9" type="primary">tagU</name>
    <name evidence="12" type="ORF">ABIC55_000574</name>
</gene>
<evidence type="ECO:0000259" key="11">
    <source>
        <dbReference type="Pfam" id="PF03816"/>
    </source>
</evidence>
<reference evidence="12 13" key="1">
    <citation type="submission" date="2024-06" db="EMBL/GenBank/DDBJ databases">
        <title>Sorghum-associated microbial communities from plants grown in Nebraska, USA.</title>
        <authorList>
            <person name="Schachtman D."/>
        </authorList>
    </citation>
    <scope>NUCLEOTIDE SEQUENCE [LARGE SCALE GENOMIC DNA]</scope>
    <source>
        <strain evidence="12 13">1288</strain>
    </source>
</reference>
<dbReference type="InterPro" id="IPR050922">
    <property type="entry name" value="LytR/CpsA/Psr_CW_biosynth"/>
</dbReference>
<evidence type="ECO:0000256" key="4">
    <source>
        <dbReference type="ARBA" id="ARBA00022692"/>
    </source>
</evidence>
<accession>A0ABV2K331</accession>
<dbReference type="Gene3D" id="3.40.630.190">
    <property type="entry name" value="LCP protein"/>
    <property type="match status" value="1"/>
</dbReference>
<feature type="transmembrane region" description="Helical" evidence="10">
    <location>
        <begin position="12"/>
        <end position="34"/>
    </location>
</feature>
<evidence type="ECO:0000256" key="7">
    <source>
        <dbReference type="ARBA" id="ARBA00023136"/>
    </source>
</evidence>
<comment type="subcellular location">
    <subcellularLocation>
        <location evidence="9">Cell membrane</location>
        <topology evidence="9">Single-pass type II membrane protein</topology>
    </subcellularLocation>
</comment>
<keyword evidence="7 9" id="KW-0472">Membrane</keyword>
<comment type="function">
    <text evidence="9">May catalyze the final step in cell wall teichoic acid biosynthesis, the transfer of the anionic cell wall polymers (APs) from their lipid-linked precursor to the cell wall peptidoglycan (PG).</text>
</comment>
<evidence type="ECO:0000256" key="6">
    <source>
        <dbReference type="ARBA" id="ARBA00022989"/>
    </source>
</evidence>
<evidence type="ECO:0000313" key="13">
    <source>
        <dbReference type="Proteomes" id="UP001549104"/>
    </source>
</evidence>
<keyword evidence="2 9" id="KW-1003">Cell membrane</keyword>
<keyword evidence="8 9" id="KW-0961">Cell wall biogenesis/degradation</keyword>
<keyword evidence="4 9" id="KW-0812">Transmembrane</keyword>
<keyword evidence="5 9" id="KW-0735">Signal-anchor</keyword>
<dbReference type="RefSeq" id="WP_354312083.1">
    <property type="nucleotide sequence ID" value="NZ_JBEPME010000001.1"/>
</dbReference>
<dbReference type="InterPro" id="IPR023734">
    <property type="entry name" value="TagU"/>
</dbReference>
<dbReference type="EMBL" id="JBEPME010000001">
    <property type="protein sequence ID" value="MET3655490.1"/>
    <property type="molecule type" value="Genomic_DNA"/>
</dbReference>
<evidence type="ECO:0000256" key="3">
    <source>
        <dbReference type="ARBA" id="ARBA00022679"/>
    </source>
</evidence>
<organism evidence="12 13">
    <name type="scientific">Sporosarcina psychrophila</name>
    <name type="common">Bacillus psychrophilus</name>
    <dbReference type="NCBI Taxonomy" id="1476"/>
    <lineage>
        <taxon>Bacteria</taxon>
        <taxon>Bacillati</taxon>
        <taxon>Bacillota</taxon>
        <taxon>Bacilli</taxon>
        <taxon>Bacillales</taxon>
        <taxon>Caryophanaceae</taxon>
        <taxon>Sporosarcina</taxon>
    </lineage>
</organism>
<dbReference type="InterPro" id="IPR004474">
    <property type="entry name" value="LytR_CpsA_psr"/>
</dbReference>
<comment type="similarity">
    <text evidence="1 9">Belongs to the LytR/CpsA/Psr (LCP) family.</text>
</comment>
<dbReference type="PANTHER" id="PTHR33392:SF6">
    <property type="entry name" value="POLYISOPRENYL-TEICHOIC ACID--PEPTIDOGLYCAN TEICHOIC ACID TRANSFERASE TAGU"/>
    <property type="match status" value="1"/>
</dbReference>
<comment type="pathway">
    <text evidence="9">Cell wall biogenesis.</text>
</comment>
<dbReference type="HAMAP" id="MF_01140">
    <property type="entry name" value="TagU_transferase"/>
    <property type="match status" value="1"/>
</dbReference>
<evidence type="ECO:0000256" key="2">
    <source>
        <dbReference type="ARBA" id="ARBA00022475"/>
    </source>
</evidence>
<keyword evidence="6 9" id="KW-1133">Transmembrane helix</keyword>
<comment type="caution">
    <text evidence="12">The sequence shown here is derived from an EMBL/GenBank/DDBJ whole genome shotgun (WGS) entry which is preliminary data.</text>
</comment>
<dbReference type="PANTHER" id="PTHR33392">
    <property type="entry name" value="POLYISOPRENYL-TEICHOIC ACID--PEPTIDOGLYCAN TEICHOIC ACID TRANSFERASE TAGU"/>
    <property type="match status" value="1"/>
</dbReference>
<feature type="topological domain" description="Extracellular" evidence="9">
    <location>
        <begin position="32"/>
        <end position="308"/>
    </location>
</feature>